<name>A0A5P9QBU1_9MICO</name>
<keyword evidence="3" id="KW-0804">Transcription</keyword>
<keyword evidence="2" id="KW-0238">DNA-binding</keyword>
<dbReference type="PROSITE" id="PS00041">
    <property type="entry name" value="HTH_ARAC_FAMILY_1"/>
    <property type="match status" value="1"/>
</dbReference>
<evidence type="ECO:0000259" key="4">
    <source>
        <dbReference type="PROSITE" id="PS01124"/>
    </source>
</evidence>
<dbReference type="SMART" id="SM00342">
    <property type="entry name" value="HTH_ARAC"/>
    <property type="match status" value="1"/>
</dbReference>
<dbReference type="PANTHER" id="PTHR46796:SF6">
    <property type="entry name" value="ARAC SUBFAMILY"/>
    <property type="match status" value="1"/>
</dbReference>
<dbReference type="InterPro" id="IPR050204">
    <property type="entry name" value="AraC_XylS_family_regulators"/>
</dbReference>
<dbReference type="Pfam" id="PF14525">
    <property type="entry name" value="AraC_binding_2"/>
    <property type="match status" value="1"/>
</dbReference>
<evidence type="ECO:0000256" key="2">
    <source>
        <dbReference type="ARBA" id="ARBA00023125"/>
    </source>
</evidence>
<dbReference type="InterPro" id="IPR035418">
    <property type="entry name" value="AraC-bd_2"/>
</dbReference>
<feature type="domain" description="HTH araC/xylS-type" evidence="4">
    <location>
        <begin position="213"/>
        <end position="314"/>
    </location>
</feature>
<dbReference type="InterPro" id="IPR020449">
    <property type="entry name" value="Tscrpt_reg_AraC-type_HTH"/>
</dbReference>
<reference evidence="5 6" key="1">
    <citation type="submission" date="2019-10" db="EMBL/GenBank/DDBJ databases">
        <title>Genome sequence of Luteimicrobium xylanilyticum HY-24.</title>
        <authorList>
            <person name="Kim D.Y."/>
            <person name="Park H.-Y."/>
        </authorList>
    </citation>
    <scope>NUCLEOTIDE SEQUENCE [LARGE SCALE GENOMIC DNA]</scope>
    <source>
        <strain evidence="5 6">HY-24</strain>
    </source>
</reference>
<sequence>MAVVLEIEDFPVTDRVEFLREHMLASPVPLVLEPRRGADLLVRSRVADLGCVHLLSTRAGGGDVVRSERLARDDTPPSLMVSLVEQGTTAVVRDDAETVVRPGEIGLYLTTEPYRLRFTDAALRHTFQIPLHDLGLPLPLVRAQLGRAIRPEGPVAAVVSAFLGATARNAPTAPPGERVRLEQPTLDLVRLLLTRSVADERPGRAASAASLGTRVEEHVRGHLDDPDLSARSVAAAFSISERYVYAILARRGIDLGDAVRTRRLERAARLLQDPRCVGWTIAAVALRCGFADHAHFSRAFRAQFGVTPSEWRARRWA</sequence>
<dbReference type="Pfam" id="PF12833">
    <property type="entry name" value="HTH_18"/>
    <property type="match status" value="1"/>
</dbReference>
<keyword evidence="6" id="KW-1185">Reference proteome</keyword>
<evidence type="ECO:0000256" key="1">
    <source>
        <dbReference type="ARBA" id="ARBA00023015"/>
    </source>
</evidence>
<gene>
    <name evidence="5" type="ORF">KDY119_02058</name>
</gene>
<dbReference type="RefSeq" id="WP_194174167.1">
    <property type="nucleotide sequence ID" value="NZ_BAABIH010000017.1"/>
</dbReference>
<dbReference type="PRINTS" id="PR00032">
    <property type="entry name" value="HTHARAC"/>
</dbReference>
<dbReference type="AlphaFoldDB" id="A0A5P9QBU1"/>
<dbReference type="PROSITE" id="PS01124">
    <property type="entry name" value="HTH_ARAC_FAMILY_2"/>
    <property type="match status" value="1"/>
</dbReference>
<dbReference type="PANTHER" id="PTHR46796">
    <property type="entry name" value="HTH-TYPE TRANSCRIPTIONAL ACTIVATOR RHAS-RELATED"/>
    <property type="match status" value="1"/>
</dbReference>
<accession>A0A5P9QBU1</accession>
<dbReference type="InterPro" id="IPR018060">
    <property type="entry name" value="HTH_AraC"/>
</dbReference>
<proteinExistence type="predicted"/>
<protein>
    <recommendedName>
        <fullName evidence="4">HTH araC/xylS-type domain-containing protein</fullName>
    </recommendedName>
</protein>
<keyword evidence="1" id="KW-0805">Transcription regulation</keyword>
<dbReference type="Gene3D" id="1.10.10.60">
    <property type="entry name" value="Homeodomain-like"/>
    <property type="match status" value="1"/>
</dbReference>
<dbReference type="KEGG" id="lxl:KDY119_02058"/>
<dbReference type="GO" id="GO:0003700">
    <property type="term" value="F:DNA-binding transcription factor activity"/>
    <property type="evidence" value="ECO:0007669"/>
    <property type="project" value="InterPro"/>
</dbReference>
<dbReference type="InterPro" id="IPR009057">
    <property type="entry name" value="Homeodomain-like_sf"/>
</dbReference>
<organism evidence="5 6">
    <name type="scientific">Luteimicrobium xylanilyticum</name>
    <dbReference type="NCBI Taxonomy" id="1133546"/>
    <lineage>
        <taxon>Bacteria</taxon>
        <taxon>Bacillati</taxon>
        <taxon>Actinomycetota</taxon>
        <taxon>Actinomycetes</taxon>
        <taxon>Micrococcales</taxon>
        <taxon>Luteimicrobium</taxon>
    </lineage>
</organism>
<evidence type="ECO:0000313" key="6">
    <source>
        <dbReference type="Proteomes" id="UP000326702"/>
    </source>
</evidence>
<dbReference type="EMBL" id="CP045529">
    <property type="protein sequence ID" value="QFU98542.1"/>
    <property type="molecule type" value="Genomic_DNA"/>
</dbReference>
<dbReference type="GO" id="GO:0043565">
    <property type="term" value="F:sequence-specific DNA binding"/>
    <property type="evidence" value="ECO:0007669"/>
    <property type="project" value="InterPro"/>
</dbReference>
<evidence type="ECO:0000313" key="5">
    <source>
        <dbReference type="EMBL" id="QFU98542.1"/>
    </source>
</evidence>
<dbReference type="InterPro" id="IPR018062">
    <property type="entry name" value="HTH_AraC-typ_CS"/>
</dbReference>
<dbReference type="SUPFAM" id="SSF46689">
    <property type="entry name" value="Homeodomain-like"/>
    <property type="match status" value="1"/>
</dbReference>
<evidence type="ECO:0000256" key="3">
    <source>
        <dbReference type="ARBA" id="ARBA00023163"/>
    </source>
</evidence>
<dbReference type="Proteomes" id="UP000326702">
    <property type="component" value="Chromosome"/>
</dbReference>